<dbReference type="EMBL" id="KL596648">
    <property type="protein sequence ID" value="KER31301.1"/>
    <property type="molecule type" value="Genomic_DNA"/>
</dbReference>
<keyword evidence="5" id="KW-1185">Reference proteome</keyword>
<dbReference type="Proteomes" id="UP000054324">
    <property type="component" value="Unassembled WGS sequence"/>
</dbReference>
<dbReference type="SUPFAM" id="SSF55797">
    <property type="entry name" value="PR-1-like"/>
    <property type="match status" value="1"/>
</dbReference>
<feature type="signal peptide" evidence="2">
    <location>
        <begin position="1"/>
        <end position="24"/>
    </location>
</feature>
<dbReference type="RefSeq" id="XP_009164995.1">
    <property type="nucleotide sequence ID" value="XM_009166731.1"/>
</dbReference>
<dbReference type="AlphaFoldDB" id="A0A074ZW14"/>
<evidence type="ECO:0000256" key="2">
    <source>
        <dbReference type="SAM" id="SignalP"/>
    </source>
</evidence>
<dbReference type="InterPro" id="IPR014044">
    <property type="entry name" value="CAP_dom"/>
</dbReference>
<evidence type="ECO:0000256" key="1">
    <source>
        <dbReference type="SAM" id="MobiDB-lite"/>
    </source>
</evidence>
<feature type="region of interest" description="Disordered" evidence="1">
    <location>
        <begin position="112"/>
        <end position="280"/>
    </location>
</feature>
<evidence type="ECO:0000313" key="5">
    <source>
        <dbReference type="Proteomes" id="UP000054324"/>
    </source>
</evidence>
<evidence type="ECO:0000313" key="4">
    <source>
        <dbReference type="EMBL" id="KER31301.1"/>
    </source>
</evidence>
<accession>A0A074ZW14</accession>
<dbReference type="Gene3D" id="3.40.33.10">
    <property type="entry name" value="CAP"/>
    <property type="match status" value="1"/>
</dbReference>
<dbReference type="KEGG" id="ovi:T265_02482"/>
<protein>
    <recommendedName>
        <fullName evidence="3">SCP domain-containing protein</fullName>
    </recommendedName>
</protein>
<feature type="chain" id="PRO_5001705534" description="SCP domain-containing protein" evidence="2">
    <location>
        <begin position="25"/>
        <end position="280"/>
    </location>
</feature>
<dbReference type="GeneID" id="20316670"/>
<proteinExistence type="predicted"/>
<evidence type="ECO:0000259" key="3">
    <source>
        <dbReference type="SMART" id="SM00198"/>
    </source>
</evidence>
<sequence length="280" mass="30138">MIQPTTRFLWSLLLCGLLSAPCIALSGDWQSEMVRLHNEARDKILSCSVPGQPPAKSMPHLVWHDGLAQKAQQLADQCRVGHDTAEERKVPDFDYVGQNWAGAQDIETGNFVGAKPYEEGSSADCKPAGGTDSSKPPGESDQGEELPTEGGQGAELPGESDQGGAPPDDQNEVPPPQDTEPPIETLPPQGSRPPHGSRPPQGSRPPHGSRPPYGSRPPQGSRPPFGWGPPQGGQLTYKTRPPRPLIPSRKQRPSPGNNQYWQNRRPPMGFGRSGVNEVVA</sequence>
<organism evidence="4 5">
    <name type="scientific">Opisthorchis viverrini</name>
    <name type="common">Southeast Asian liver fluke</name>
    <dbReference type="NCBI Taxonomy" id="6198"/>
    <lineage>
        <taxon>Eukaryota</taxon>
        <taxon>Metazoa</taxon>
        <taxon>Spiralia</taxon>
        <taxon>Lophotrochozoa</taxon>
        <taxon>Platyhelminthes</taxon>
        <taxon>Trematoda</taxon>
        <taxon>Digenea</taxon>
        <taxon>Opisthorchiida</taxon>
        <taxon>Opisthorchiata</taxon>
        <taxon>Opisthorchiidae</taxon>
        <taxon>Opisthorchis</taxon>
    </lineage>
</organism>
<dbReference type="InterPro" id="IPR035940">
    <property type="entry name" value="CAP_sf"/>
</dbReference>
<keyword evidence="2" id="KW-0732">Signal</keyword>
<dbReference type="Pfam" id="PF00188">
    <property type="entry name" value="CAP"/>
    <property type="match status" value="1"/>
</dbReference>
<dbReference type="CTD" id="20316670"/>
<dbReference type="SMART" id="SM00198">
    <property type="entry name" value="SCP"/>
    <property type="match status" value="1"/>
</dbReference>
<feature type="domain" description="SCP" evidence="3">
    <location>
        <begin position="28"/>
        <end position="143"/>
    </location>
</feature>
<name>A0A074ZW14_OPIVI</name>
<gene>
    <name evidence="4" type="ORF">T265_02482</name>
</gene>
<dbReference type="CDD" id="cd05380">
    <property type="entry name" value="CAP_euk"/>
    <property type="match status" value="1"/>
</dbReference>
<dbReference type="OrthoDB" id="43654at2759"/>
<reference evidence="4 5" key="1">
    <citation type="submission" date="2013-11" db="EMBL/GenBank/DDBJ databases">
        <title>Opisthorchis viverrini - life in the bile duct.</title>
        <authorList>
            <person name="Young N.D."/>
            <person name="Nagarajan N."/>
            <person name="Lin S.J."/>
            <person name="Korhonen P.K."/>
            <person name="Jex A.R."/>
            <person name="Hall R.S."/>
            <person name="Safavi-Hemami H."/>
            <person name="Kaewkong W."/>
            <person name="Bertrand D."/>
            <person name="Gao S."/>
            <person name="Seet Q."/>
            <person name="Wongkham S."/>
            <person name="Teh B.T."/>
            <person name="Wongkham C."/>
            <person name="Intapan P.M."/>
            <person name="Maleewong W."/>
            <person name="Yang X."/>
            <person name="Hu M."/>
            <person name="Wang Z."/>
            <person name="Hofmann A."/>
            <person name="Sternberg P.W."/>
            <person name="Tan P."/>
            <person name="Wang J."/>
            <person name="Gasser R.B."/>
        </authorList>
    </citation>
    <scope>NUCLEOTIDE SEQUENCE [LARGE SCALE GENOMIC DNA]</scope>
</reference>